<feature type="domain" description="AMP-dependent synthetase/ligase" evidence="13">
    <location>
        <begin position="17"/>
        <end position="164"/>
    </location>
</feature>
<reference evidence="14" key="1">
    <citation type="submission" date="2020-11" db="EMBL/GenBank/DDBJ databases">
        <authorList>
            <person name="Tran Van P."/>
        </authorList>
    </citation>
    <scope>NUCLEOTIDE SEQUENCE</scope>
</reference>
<keyword evidence="7" id="KW-0503">Monooxygenase</keyword>
<name>A0A7R9DDU4_TIMPO</name>
<proteinExistence type="inferred from homology"/>
<gene>
    <name evidence="14" type="ORF">TPSB3V08_LOCUS8646</name>
</gene>
<evidence type="ECO:0000313" key="14">
    <source>
        <dbReference type="EMBL" id="CAD7412812.1"/>
    </source>
</evidence>
<evidence type="ECO:0000256" key="4">
    <source>
        <dbReference type="ARBA" id="ARBA00012532"/>
    </source>
</evidence>
<comment type="subcellular location">
    <subcellularLocation>
        <location evidence="2">Peroxisome</location>
    </subcellularLocation>
</comment>
<evidence type="ECO:0000256" key="11">
    <source>
        <dbReference type="ARBA" id="ARBA00048497"/>
    </source>
</evidence>
<dbReference type="PROSITE" id="PS00455">
    <property type="entry name" value="AMP_BINDING"/>
    <property type="match status" value="1"/>
</dbReference>
<dbReference type="GO" id="GO:0016405">
    <property type="term" value="F:CoA-ligase activity"/>
    <property type="evidence" value="ECO:0007669"/>
    <property type="project" value="TreeGrafter"/>
</dbReference>
<keyword evidence="10" id="KW-0599">Photoprotein</keyword>
<evidence type="ECO:0000259" key="13">
    <source>
        <dbReference type="Pfam" id="PF00501"/>
    </source>
</evidence>
<accession>A0A7R9DDU4</accession>
<evidence type="ECO:0000256" key="6">
    <source>
        <dbReference type="ARBA" id="ARBA00022842"/>
    </source>
</evidence>
<evidence type="ECO:0000256" key="5">
    <source>
        <dbReference type="ARBA" id="ARBA00019043"/>
    </source>
</evidence>
<dbReference type="SUPFAM" id="SSF56801">
    <property type="entry name" value="Acetyl-CoA synthetase-like"/>
    <property type="match status" value="1"/>
</dbReference>
<dbReference type="EC" id="1.13.12.7" evidence="4"/>
<feature type="region of interest" description="Disordered" evidence="12">
    <location>
        <begin position="86"/>
        <end position="118"/>
    </location>
</feature>
<comment type="similarity">
    <text evidence="3">Belongs to the ATP-dependent AMP-binding enzyme family.</text>
</comment>
<evidence type="ECO:0000256" key="9">
    <source>
        <dbReference type="ARBA" id="ARBA00023223"/>
    </source>
</evidence>
<feature type="compositionally biased region" description="Basic and acidic residues" evidence="12">
    <location>
        <begin position="101"/>
        <end position="112"/>
    </location>
</feature>
<organism evidence="14">
    <name type="scientific">Timema poppense</name>
    <name type="common">Walking stick</name>
    <dbReference type="NCBI Taxonomy" id="170557"/>
    <lineage>
        <taxon>Eukaryota</taxon>
        <taxon>Metazoa</taxon>
        <taxon>Ecdysozoa</taxon>
        <taxon>Arthropoda</taxon>
        <taxon>Hexapoda</taxon>
        <taxon>Insecta</taxon>
        <taxon>Pterygota</taxon>
        <taxon>Neoptera</taxon>
        <taxon>Polyneoptera</taxon>
        <taxon>Phasmatodea</taxon>
        <taxon>Timematodea</taxon>
        <taxon>Timematoidea</taxon>
        <taxon>Timematidae</taxon>
        <taxon>Timema</taxon>
    </lineage>
</organism>
<dbReference type="Pfam" id="PF00501">
    <property type="entry name" value="AMP-binding"/>
    <property type="match status" value="1"/>
</dbReference>
<dbReference type="InterPro" id="IPR000873">
    <property type="entry name" value="AMP-dep_synth/lig_dom"/>
</dbReference>
<dbReference type="PANTHER" id="PTHR24096:SF423">
    <property type="entry name" value="GM05240P"/>
    <property type="match status" value="1"/>
</dbReference>
<keyword evidence="7" id="KW-0560">Oxidoreductase</keyword>
<evidence type="ECO:0000256" key="10">
    <source>
        <dbReference type="ARBA" id="ARBA00023262"/>
    </source>
</evidence>
<keyword evidence="9" id="KW-0455">Luminescence</keyword>
<comment type="cofactor">
    <cofactor evidence="1">
        <name>Mg(2+)</name>
        <dbReference type="ChEBI" id="CHEBI:18420"/>
    </cofactor>
</comment>
<evidence type="ECO:0000256" key="3">
    <source>
        <dbReference type="ARBA" id="ARBA00006432"/>
    </source>
</evidence>
<evidence type="ECO:0000256" key="8">
    <source>
        <dbReference type="ARBA" id="ARBA00023140"/>
    </source>
</evidence>
<protein>
    <recommendedName>
        <fullName evidence="5">Luciferin 4-monooxygenase</fullName>
        <ecNumber evidence="4">1.13.12.7</ecNumber>
    </recommendedName>
</protein>
<dbReference type="AlphaFoldDB" id="A0A7R9DDU4"/>
<dbReference type="GO" id="GO:0008218">
    <property type="term" value="P:bioluminescence"/>
    <property type="evidence" value="ECO:0007669"/>
    <property type="project" value="UniProtKB-KW"/>
</dbReference>
<dbReference type="GO" id="GO:0005777">
    <property type="term" value="C:peroxisome"/>
    <property type="evidence" value="ECO:0007669"/>
    <property type="project" value="UniProtKB-SubCell"/>
</dbReference>
<dbReference type="EMBL" id="OD006329">
    <property type="protein sequence ID" value="CAD7412812.1"/>
    <property type="molecule type" value="Genomic_DNA"/>
</dbReference>
<evidence type="ECO:0000256" key="7">
    <source>
        <dbReference type="ARBA" id="ARBA00023033"/>
    </source>
</evidence>
<feature type="region of interest" description="Disordered" evidence="12">
    <location>
        <begin position="181"/>
        <end position="205"/>
    </location>
</feature>
<keyword evidence="6" id="KW-0460">Magnesium</keyword>
<feature type="compositionally biased region" description="Low complexity" evidence="12">
    <location>
        <begin position="91"/>
        <end position="100"/>
    </location>
</feature>
<dbReference type="GO" id="GO:0004497">
    <property type="term" value="F:monooxygenase activity"/>
    <property type="evidence" value="ECO:0007669"/>
    <property type="project" value="UniProtKB-KW"/>
</dbReference>
<dbReference type="PANTHER" id="PTHR24096">
    <property type="entry name" value="LONG-CHAIN-FATTY-ACID--COA LIGASE"/>
    <property type="match status" value="1"/>
</dbReference>
<comment type="catalytic activity">
    <reaction evidence="11">
        <text>firefly D-luciferin + ATP + O2 = firefly oxyluciferin + hnu + AMP + CO2 + diphosphate</text>
        <dbReference type="Rhea" id="RHEA:10732"/>
        <dbReference type="ChEBI" id="CHEBI:15379"/>
        <dbReference type="ChEBI" id="CHEBI:16526"/>
        <dbReference type="ChEBI" id="CHEBI:16792"/>
        <dbReference type="ChEBI" id="CHEBI:30212"/>
        <dbReference type="ChEBI" id="CHEBI:30616"/>
        <dbReference type="ChEBI" id="CHEBI:33019"/>
        <dbReference type="ChEBI" id="CHEBI:58038"/>
        <dbReference type="ChEBI" id="CHEBI:456215"/>
        <dbReference type="EC" id="1.13.12.7"/>
    </reaction>
</comment>
<sequence>MRVPVRGFSEVELGAGRELEHALSISSPKLVLCSSDVAQKNTATLTGSDTVSEVLVWGEEVPLASKIFTSLEEVLASVDMADTVDTAKVNESTSENSGTESRTEVEKSDSSEHGSTARRLENFGWTEDSHYKDHVAFILGSSGSTGLPKGVMLTHNNIVAALTRREGYHQEVYLRTYKRQPNYSGVGHDRLRSERRDAGKYSRDE</sequence>
<feature type="compositionally biased region" description="Basic and acidic residues" evidence="12">
    <location>
        <begin position="187"/>
        <end position="205"/>
    </location>
</feature>
<evidence type="ECO:0000256" key="2">
    <source>
        <dbReference type="ARBA" id="ARBA00004275"/>
    </source>
</evidence>
<dbReference type="InterPro" id="IPR042099">
    <property type="entry name" value="ANL_N_sf"/>
</dbReference>
<keyword evidence="8" id="KW-0576">Peroxisome</keyword>
<evidence type="ECO:0000256" key="12">
    <source>
        <dbReference type="SAM" id="MobiDB-lite"/>
    </source>
</evidence>
<dbReference type="InterPro" id="IPR020845">
    <property type="entry name" value="AMP-binding_CS"/>
</dbReference>
<evidence type="ECO:0000256" key="1">
    <source>
        <dbReference type="ARBA" id="ARBA00001946"/>
    </source>
</evidence>
<dbReference type="Gene3D" id="3.40.50.12780">
    <property type="entry name" value="N-terminal domain of ligase-like"/>
    <property type="match status" value="1"/>
</dbReference>